<name>A0A1F8F255_9BACT</name>
<organism evidence="2 3">
    <name type="scientific">Candidatus Yanofskybacteria bacterium RIFCSPHIGHO2_02_FULL_38_22b</name>
    <dbReference type="NCBI Taxonomy" id="1802673"/>
    <lineage>
        <taxon>Bacteria</taxon>
        <taxon>Candidatus Yanofskyibacteriota</taxon>
    </lineage>
</organism>
<reference evidence="2 3" key="1">
    <citation type="journal article" date="2016" name="Nat. Commun.">
        <title>Thousands of microbial genomes shed light on interconnected biogeochemical processes in an aquifer system.</title>
        <authorList>
            <person name="Anantharaman K."/>
            <person name="Brown C.T."/>
            <person name="Hug L.A."/>
            <person name="Sharon I."/>
            <person name="Castelle C.J."/>
            <person name="Probst A.J."/>
            <person name="Thomas B.C."/>
            <person name="Singh A."/>
            <person name="Wilkins M.J."/>
            <person name="Karaoz U."/>
            <person name="Brodie E.L."/>
            <person name="Williams K.H."/>
            <person name="Hubbard S.S."/>
            <person name="Banfield J.F."/>
        </authorList>
    </citation>
    <scope>NUCLEOTIDE SEQUENCE [LARGE SCALE GENOMIC DNA]</scope>
</reference>
<protein>
    <submittedName>
        <fullName evidence="2">Uncharacterized protein</fullName>
    </submittedName>
</protein>
<dbReference type="EMBL" id="MGJN01000008">
    <property type="protein sequence ID" value="OGN07227.1"/>
    <property type="molecule type" value="Genomic_DNA"/>
</dbReference>
<dbReference type="AlphaFoldDB" id="A0A1F8F255"/>
<keyword evidence="1" id="KW-0812">Transmembrane</keyword>
<proteinExistence type="predicted"/>
<dbReference type="Proteomes" id="UP000176834">
    <property type="component" value="Unassembled WGS sequence"/>
</dbReference>
<sequence length="174" mass="19563">MELLIDRLNTLVSADVSRDEVLRQLNQVKPGLKKGEILANAQRLTGVFTTDAERRRAEEFLKDIVPLEESYVTSSGPLGTTREEVTVWDNPKKPMRFVGLMVMLSCIILGIVSYLLSGPNYLYLILIVGLPATIIVSTERAVVFNKWNARQALDKNIIRSAKSFELMLENLGRN</sequence>
<keyword evidence="1" id="KW-0472">Membrane</keyword>
<evidence type="ECO:0000256" key="1">
    <source>
        <dbReference type="SAM" id="Phobius"/>
    </source>
</evidence>
<keyword evidence="1" id="KW-1133">Transmembrane helix</keyword>
<evidence type="ECO:0000313" key="3">
    <source>
        <dbReference type="Proteomes" id="UP000176834"/>
    </source>
</evidence>
<feature type="transmembrane region" description="Helical" evidence="1">
    <location>
        <begin position="97"/>
        <end position="116"/>
    </location>
</feature>
<accession>A0A1F8F255</accession>
<evidence type="ECO:0000313" key="2">
    <source>
        <dbReference type="EMBL" id="OGN07227.1"/>
    </source>
</evidence>
<gene>
    <name evidence="2" type="ORF">A3B86_03265</name>
</gene>
<comment type="caution">
    <text evidence="2">The sequence shown here is derived from an EMBL/GenBank/DDBJ whole genome shotgun (WGS) entry which is preliminary data.</text>
</comment>
<feature type="transmembrane region" description="Helical" evidence="1">
    <location>
        <begin position="122"/>
        <end position="143"/>
    </location>
</feature>